<organism evidence="1 4">
    <name type="scientific">Pseudoduganella umbonata</name>
    <dbReference type="NCBI Taxonomy" id="864828"/>
    <lineage>
        <taxon>Bacteria</taxon>
        <taxon>Pseudomonadati</taxon>
        <taxon>Pseudomonadota</taxon>
        <taxon>Betaproteobacteria</taxon>
        <taxon>Burkholderiales</taxon>
        <taxon>Oxalobacteraceae</taxon>
        <taxon>Telluria group</taxon>
        <taxon>Pseudoduganella</taxon>
    </lineage>
</organism>
<proteinExistence type="predicted"/>
<dbReference type="RefSeq" id="WP_137316962.1">
    <property type="nucleotide sequence ID" value="NZ_CP040017.1"/>
</dbReference>
<protein>
    <submittedName>
        <fullName evidence="1">Uncharacterized protein</fullName>
    </submittedName>
</protein>
<keyword evidence="3" id="KW-1185">Reference proteome</keyword>
<evidence type="ECO:0000313" key="1">
    <source>
        <dbReference type="EMBL" id="MBB3222025.1"/>
    </source>
</evidence>
<dbReference type="Proteomes" id="UP000298763">
    <property type="component" value="Chromosome"/>
</dbReference>
<dbReference type="AlphaFoldDB" id="A0A4P8HZN9"/>
<evidence type="ECO:0000313" key="4">
    <source>
        <dbReference type="Proteomes" id="UP000584325"/>
    </source>
</evidence>
<name>A0A4P8HZN9_9BURK</name>
<reference evidence="1 4" key="2">
    <citation type="submission" date="2020-08" db="EMBL/GenBank/DDBJ databases">
        <title>Genomic Encyclopedia of Type Strains, Phase III (KMG-III): the genomes of soil and plant-associated and newly described type strains.</title>
        <authorList>
            <person name="Whitman W."/>
        </authorList>
    </citation>
    <scope>NUCLEOTIDE SEQUENCE [LARGE SCALE GENOMIC DNA]</scope>
    <source>
        <strain evidence="1 4">CECT 7753</strain>
    </source>
</reference>
<dbReference type="EMBL" id="CP040017">
    <property type="protein sequence ID" value="QCP14190.1"/>
    <property type="molecule type" value="Genomic_DNA"/>
</dbReference>
<gene>
    <name evidence="2" type="ORF">FCL38_30070</name>
    <name evidence="1" type="ORF">FHS02_002835</name>
</gene>
<sequence>MDNFDQDYFFLKKDENNSRLPFLVPDVNTSERRFGKIMPLMGSAPLIFENGWKNEFLSSHIKDDIADVLFDASSCIVRDPIRERLLKLELPNVYFHPAIYVDDQGGWHEDFWYLGLRGFFDCWSRTESTYDDEVIEVGDQKLFSIYTYSLDSEIIKNTPLQARLLFRMGGTLDGLVTCHKSIATIFRGNGRSGATLQAVVEY</sequence>
<dbReference type="Proteomes" id="UP000584325">
    <property type="component" value="Unassembled WGS sequence"/>
</dbReference>
<dbReference type="EMBL" id="JACHXS010000004">
    <property type="protein sequence ID" value="MBB3222025.1"/>
    <property type="molecule type" value="Genomic_DNA"/>
</dbReference>
<evidence type="ECO:0000313" key="3">
    <source>
        <dbReference type="Proteomes" id="UP000298763"/>
    </source>
</evidence>
<accession>A0A4P8HZN9</accession>
<dbReference type="OrthoDB" id="5880742at2"/>
<reference evidence="2 3" key="1">
    <citation type="submission" date="2019-05" db="EMBL/GenBank/DDBJ databases">
        <title>Draft Genome Sequences of Six Type Strains of the Genus Massilia.</title>
        <authorList>
            <person name="Miess H."/>
            <person name="Frediansyhah A."/>
            <person name="Gross H."/>
        </authorList>
    </citation>
    <scope>NUCLEOTIDE SEQUENCE [LARGE SCALE GENOMIC DNA]</scope>
    <source>
        <strain evidence="2 3">DSMZ 26121</strain>
    </source>
</reference>
<evidence type="ECO:0000313" key="2">
    <source>
        <dbReference type="EMBL" id="QCP14190.1"/>
    </source>
</evidence>